<dbReference type="Proteomes" id="UP000035721">
    <property type="component" value="Unassembled WGS sequence"/>
</dbReference>
<evidence type="ECO:0008006" key="3">
    <source>
        <dbReference type="Google" id="ProtNLM"/>
    </source>
</evidence>
<gene>
    <name evidence="1" type="ORF">BN12_70036</name>
</gene>
<dbReference type="AlphaFoldDB" id="A0A077M7I6"/>
<dbReference type="STRING" id="1194083.BN12_70036"/>
<dbReference type="RefSeq" id="WP_048555889.1">
    <property type="nucleotide sequence ID" value="NZ_HF570958.1"/>
</dbReference>
<dbReference type="EMBL" id="CAJB01000403">
    <property type="protein sequence ID" value="CCH80020.1"/>
    <property type="molecule type" value="Genomic_DNA"/>
</dbReference>
<evidence type="ECO:0000313" key="2">
    <source>
        <dbReference type="Proteomes" id="UP000035721"/>
    </source>
</evidence>
<evidence type="ECO:0000313" key="1">
    <source>
        <dbReference type="EMBL" id="CCH80020.1"/>
    </source>
</evidence>
<name>A0A077M7I6_9MICO</name>
<accession>A0A077M7I6</accession>
<dbReference type="InterPro" id="IPR029058">
    <property type="entry name" value="AB_hydrolase_fold"/>
</dbReference>
<protein>
    <recommendedName>
        <fullName evidence="3">Alpha/beta hydrolase</fullName>
    </recommendedName>
</protein>
<organism evidence="1 2">
    <name type="scientific">Nostocoides japonicum T1-X7</name>
    <dbReference type="NCBI Taxonomy" id="1194083"/>
    <lineage>
        <taxon>Bacteria</taxon>
        <taxon>Bacillati</taxon>
        <taxon>Actinomycetota</taxon>
        <taxon>Actinomycetes</taxon>
        <taxon>Micrococcales</taxon>
        <taxon>Intrasporangiaceae</taxon>
        <taxon>Nostocoides</taxon>
    </lineage>
</organism>
<reference evidence="1 2" key="1">
    <citation type="journal article" date="2013" name="ISME J.">
        <title>A metabolic model for members of the genus Tetrasphaera involved in enhanced biological phosphorus removal.</title>
        <authorList>
            <person name="Kristiansen R."/>
            <person name="Nguyen H.T.T."/>
            <person name="Saunders A.M."/>
            <person name="Nielsen J.L."/>
            <person name="Wimmer R."/>
            <person name="Le V.Q."/>
            <person name="McIlroy S.J."/>
            <person name="Petrovski S."/>
            <person name="Seviour R.J."/>
            <person name="Calteau A."/>
            <person name="Nielsen K.L."/>
            <person name="Nielsen P.H."/>
        </authorList>
    </citation>
    <scope>NUCLEOTIDE SEQUENCE [LARGE SCALE GENOMIC DNA]</scope>
    <source>
        <strain evidence="1 2">T1-X7</strain>
    </source>
</reference>
<keyword evidence="2" id="KW-1185">Reference proteome</keyword>
<dbReference type="SUPFAM" id="SSF53474">
    <property type="entry name" value="alpha/beta-Hydrolases"/>
    <property type="match status" value="1"/>
</dbReference>
<dbReference type="Gene3D" id="3.40.50.1820">
    <property type="entry name" value="alpha/beta hydrolase"/>
    <property type="match status" value="1"/>
</dbReference>
<sequence length="257" mass="27694">MKLAVVSENVSNLIVDRSFTVGDVPGVLWSPPSAAPGTPLLLMGHGGGLHKRSPGLVARARQAVLRDGFHVAAIDVPGHGVRAPSREDQEWVDALFRARENGEPLDPIIAPFNISLAERAVPEWRMTIDALQELPEIGTTSPIGYSGMTIATAIGIPLVVAEPRIRAAIFGGVFVYDALLEAARHVTIPTEFLLPWDDPEIGRQHGLAVFDAFASEEKTLLAFPGSHFRVPADRLDTRFFARHLGIPAHPPAPTPRG</sequence>
<dbReference type="OrthoDB" id="4158640at2"/>
<proteinExistence type="predicted"/>
<comment type="caution">
    <text evidence="1">The sequence shown here is derived from an EMBL/GenBank/DDBJ whole genome shotgun (WGS) entry which is preliminary data.</text>
</comment>